<dbReference type="Proteomes" id="UP000177122">
    <property type="component" value="Unassembled WGS sequence"/>
</dbReference>
<dbReference type="InterPro" id="IPR013785">
    <property type="entry name" value="Aldolase_TIM"/>
</dbReference>
<protein>
    <recommendedName>
        <fullName evidence="3">Phosphoribosylanthranilate isomerase</fullName>
    </recommendedName>
</protein>
<organism evidence="1 2">
    <name type="scientific">Candidatus Lloydbacteria bacterium RIFCSPHIGHO2_01_FULL_49_22</name>
    <dbReference type="NCBI Taxonomy" id="1798658"/>
    <lineage>
        <taxon>Bacteria</taxon>
        <taxon>Candidatus Lloydiibacteriota</taxon>
    </lineage>
</organism>
<dbReference type="EMBL" id="MHLI01000022">
    <property type="protein sequence ID" value="OGZ04694.1"/>
    <property type="molecule type" value="Genomic_DNA"/>
</dbReference>
<evidence type="ECO:0000313" key="2">
    <source>
        <dbReference type="Proteomes" id="UP000177122"/>
    </source>
</evidence>
<gene>
    <name evidence="1" type="ORF">A2845_05375</name>
</gene>
<comment type="caution">
    <text evidence="1">The sequence shown here is derived from an EMBL/GenBank/DDBJ whole genome shotgun (WGS) entry which is preliminary data.</text>
</comment>
<evidence type="ECO:0008006" key="3">
    <source>
        <dbReference type="Google" id="ProtNLM"/>
    </source>
</evidence>
<dbReference type="Gene3D" id="3.20.20.70">
    <property type="entry name" value="Aldolase class I"/>
    <property type="match status" value="1"/>
</dbReference>
<accession>A0A1G2CTH3</accession>
<name>A0A1G2CTH3_9BACT</name>
<sequence>MRPYIGICDFTAPEQAHRLLQLIPHGFSHDLMVGVMMSYKTLNNLPTKWARVFPAKKNIRSIFVDDPRVLNTIHYADYATGVDADRQLAYTLAKVEIYGGACLGAIQLDMIWPDPDELKKFREHCNIPIILQVGANAMRECGDDPIATCERLKTYGTTINAVLFDKSMGRGVGMDAALLAKYAGVLSFDCPHLAPAVAGGLGPSSMDLVAPLIRAFPDLSIDAQGRLRKSGNMKDPIDWSMAEDYFTQAVALFSKQP</sequence>
<dbReference type="AlphaFoldDB" id="A0A1G2CTH3"/>
<proteinExistence type="predicted"/>
<reference evidence="1 2" key="1">
    <citation type="journal article" date="2016" name="Nat. Commun.">
        <title>Thousands of microbial genomes shed light on interconnected biogeochemical processes in an aquifer system.</title>
        <authorList>
            <person name="Anantharaman K."/>
            <person name="Brown C.T."/>
            <person name="Hug L.A."/>
            <person name="Sharon I."/>
            <person name="Castelle C.J."/>
            <person name="Probst A.J."/>
            <person name="Thomas B.C."/>
            <person name="Singh A."/>
            <person name="Wilkins M.J."/>
            <person name="Karaoz U."/>
            <person name="Brodie E.L."/>
            <person name="Williams K.H."/>
            <person name="Hubbard S.S."/>
            <person name="Banfield J.F."/>
        </authorList>
    </citation>
    <scope>NUCLEOTIDE SEQUENCE [LARGE SCALE GENOMIC DNA]</scope>
</reference>
<evidence type="ECO:0000313" key="1">
    <source>
        <dbReference type="EMBL" id="OGZ04694.1"/>
    </source>
</evidence>